<evidence type="ECO:0000313" key="16">
    <source>
        <dbReference type="Proteomes" id="UP000835052"/>
    </source>
</evidence>
<dbReference type="InterPro" id="IPR001214">
    <property type="entry name" value="SET_dom"/>
</dbReference>
<feature type="domain" description="SET" evidence="14">
    <location>
        <begin position="102"/>
        <end position="224"/>
    </location>
</feature>
<dbReference type="GO" id="GO:0005700">
    <property type="term" value="C:polytene chromosome"/>
    <property type="evidence" value="ECO:0007669"/>
    <property type="project" value="TreeGrafter"/>
</dbReference>
<name>A0A8S1H3L3_9PELO</name>
<dbReference type="InterPro" id="IPR046341">
    <property type="entry name" value="SET_dom_sf"/>
</dbReference>
<gene>
    <name evidence="15" type="ORF">CAUJ_LOCUS6208</name>
</gene>
<evidence type="ECO:0000256" key="7">
    <source>
        <dbReference type="ARBA" id="ARBA00022691"/>
    </source>
</evidence>
<sequence length="240" mass="27527">MMRVAAQKRNGRTKKKRSSVVSMQSLSVVDITNENGHTENAVSPPRSKIPSKKGRQAVKDVSNHKITEFFPVRRSSRKTSKQIEEEERDALRDAVLTGGNEKFLDVYKDPLKGRGIRAGRNFEKGDFVVEYKGEMLEYSAAKTLEEKYANDSSIGSYMYFFTYNNKKWCIDATKESPYKGRLINHSMLRPNLRTKVVEFDGKHHLILVAKRNIEIDEELLYDYGDRTAATIAKNPWLINT</sequence>
<evidence type="ECO:0000256" key="13">
    <source>
        <dbReference type="SAM" id="MobiDB-lite"/>
    </source>
</evidence>
<comment type="catalytic activity">
    <reaction evidence="12">
        <text>L-lysyl(20)-[histone H4] + S-adenosyl-L-methionine = N(6)-methyl-L-lysyl(20)-[histone H4] + S-adenosyl-L-homocysteine + H(+)</text>
        <dbReference type="Rhea" id="RHEA:60344"/>
        <dbReference type="Rhea" id="RHEA-COMP:15554"/>
        <dbReference type="Rhea" id="RHEA-COMP:15555"/>
        <dbReference type="ChEBI" id="CHEBI:15378"/>
        <dbReference type="ChEBI" id="CHEBI:29969"/>
        <dbReference type="ChEBI" id="CHEBI:57856"/>
        <dbReference type="ChEBI" id="CHEBI:59789"/>
        <dbReference type="ChEBI" id="CHEBI:61929"/>
        <dbReference type="EC" id="2.1.1.361"/>
    </reaction>
</comment>
<keyword evidence="11" id="KW-0539">Nucleus</keyword>
<dbReference type="Gene3D" id="2.170.270.10">
    <property type="entry name" value="SET domain"/>
    <property type="match status" value="1"/>
</dbReference>
<dbReference type="Proteomes" id="UP000835052">
    <property type="component" value="Unassembled WGS sequence"/>
</dbReference>
<dbReference type="PROSITE" id="PS50280">
    <property type="entry name" value="SET"/>
    <property type="match status" value="1"/>
</dbReference>
<dbReference type="SMART" id="SM00317">
    <property type="entry name" value="SET"/>
    <property type="match status" value="1"/>
</dbReference>
<keyword evidence="8" id="KW-0156">Chromatin regulator</keyword>
<dbReference type="PANTHER" id="PTHR46167">
    <property type="entry name" value="N-LYSINE METHYLTRANSFERASE KMT5A"/>
    <property type="match status" value="1"/>
</dbReference>
<evidence type="ECO:0000256" key="9">
    <source>
        <dbReference type="ARBA" id="ARBA00023015"/>
    </source>
</evidence>
<feature type="compositionally biased region" description="Low complexity" evidence="13">
    <location>
        <begin position="19"/>
        <end position="29"/>
    </location>
</feature>
<dbReference type="GO" id="GO:0140944">
    <property type="term" value="F:histone H4K20 monomethyltransferase activity"/>
    <property type="evidence" value="ECO:0007669"/>
    <property type="project" value="UniProtKB-EC"/>
</dbReference>
<evidence type="ECO:0000259" key="14">
    <source>
        <dbReference type="PROSITE" id="PS50280"/>
    </source>
</evidence>
<evidence type="ECO:0000256" key="12">
    <source>
        <dbReference type="ARBA" id="ARBA00047784"/>
    </source>
</evidence>
<dbReference type="GO" id="GO:0005634">
    <property type="term" value="C:nucleus"/>
    <property type="evidence" value="ECO:0007669"/>
    <property type="project" value="UniProtKB-SubCell"/>
</dbReference>
<feature type="compositionally biased region" description="Polar residues" evidence="13">
    <location>
        <begin position="30"/>
        <end position="41"/>
    </location>
</feature>
<feature type="region of interest" description="Disordered" evidence="13">
    <location>
        <begin position="1"/>
        <end position="58"/>
    </location>
</feature>
<evidence type="ECO:0000256" key="11">
    <source>
        <dbReference type="ARBA" id="ARBA00023242"/>
    </source>
</evidence>
<dbReference type="InterPro" id="IPR051760">
    <property type="entry name" value="KMT5A"/>
</dbReference>
<comment type="caution">
    <text evidence="15">The sequence shown here is derived from an EMBL/GenBank/DDBJ whole genome shotgun (WGS) entry which is preliminary data.</text>
</comment>
<feature type="compositionally biased region" description="Basic residues" evidence="13">
    <location>
        <begin position="9"/>
        <end position="18"/>
    </location>
</feature>
<dbReference type="EC" id="2.1.1.361" evidence="3"/>
<reference evidence="15" key="1">
    <citation type="submission" date="2020-10" db="EMBL/GenBank/DDBJ databases">
        <authorList>
            <person name="Kikuchi T."/>
        </authorList>
    </citation>
    <scope>NUCLEOTIDE SEQUENCE</scope>
    <source>
        <strain evidence="15">NKZ352</strain>
    </source>
</reference>
<organism evidence="15 16">
    <name type="scientific">Caenorhabditis auriculariae</name>
    <dbReference type="NCBI Taxonomy" id="2777116"/>
    <lineage>
        <taxon>Eukaryota</taxon>
        <taxon>Metazoa</taxon>
        <taxon>Ecdysozoa</taxon>
        <taxon>Nematoda</taxon>
        <taxon>Chromadorea</taxon>
        <taxon>Rhabditida</taxon>
        <taxon>Rhabditina</taxon>
        <taxon>Rhabditomorpha</taxon>
        <taxon>Rhabditoidea</taxon>
        <taxon>Rhabditidae</taxon>
        <taxon>Peloderinae</taxon>
        <taxon>Caenorhabditis</taxon>
    </lineage>
</organism>
<keyword evidence="7" id="KW-0949">S-adenosyl-L-methionine</keyword>
<comment type="subcellular location">
    <subcellularLocation>
        <location evidence="2">Chromosome</location>
    </subcellularLocation>
    <subcellularLocation>
        <location evidence="1">Nucleus</location>
    </subcellularLocation>
</comment>
<evidence type="ECO:0000256" key="4">
    <source>
        <dbReference type="ARBA" id="ARBA00022454"/>
    </source>
</evidence>
<evidence type="ECO:0000256" key="3">
    <source>
        <dbReference type="ARBA" id="ARBA00012187"/>
    </source>
</evidence>
<evidence type="ECO:0000256" key="2">
    <source>
        <dbReference type="ARBA" id="ARBA00004286"/>
    </source>
</evidence>
<dbReference type="SUPFAM" id="SSF82199">
    <property type="entry name" value="SET domain"/>
    <property type="match status" value="1"/>
</dbReference>
<keyword evidence="6" id="KW-0808">Transferase</keyword>
<accession>A0A8S1H3L3</accession>
<keyword evidence="16" id="KW-1185">Reference proteome</keyword>
<keyword evidence="4" id="KW-0158">Chromosome</keyword>
<dbReference type="InterPro" id="IPR016858">
    <property type="entry name" value="KMT5A-like"/>
</dbReference>
<dbReference type="Pfam" id="PF00856">
    <property type="entry name" value="SET"/>
    <property type="match status" value="1"/>
</dbReference>
<evidence type="ECO:0000313" key="15">
    <source>
        <dbReference type="EMBL" id="CAD6190289.1"/>
    </source>
</evidence>
<protein>
    <recommendedName>
        <fullName evidence="3">[histone H4]-lysine(20) N-methyltransferase</fullName>
        <ecNumber evidence="3">2.1.1.361</ecNumber>
    </recommendedName>
</protein>
<dbReference type="CDD" id="cd10528">
    <property type="entry name" value="SET_SETD8"/>
    <property type="match status" value="1"/>
</dbReference>
<dbReference type="AlphaFoldDB" id="A0A8S1H3L3"/>
<evidence type="ECO:0000256" key="5">
    <source>
        <dbReference type="ARBA" id="ARBA00022603"/>
    </source>
</evidence>
<dbReference type="OrthoDB" id="5560686at2759"/>
<proteinExistence type="predicted"/>
<dbReference type="InterPro" id="IPR047266">
    <property type="entry name" value="KMT5A-like_SET"/>
</dbReference>
<dbReference type="PANTHER" id="PTHR46167:SF1">
    <property type="entry name" value="N-LYSINE METHYLTRANSFERASE KMT5A"/>
    <property type="match status" value="1"/>
</dbReference>
<dbReference type="PROSITE" id="PS51571">
    <property type="entry name" value="SAM_MT43_PR_SET"/>
    <property type="match status" value="1"/>
</dbReference>
<dbReference type="EMBL" id="CAJGYM010000015">
    <property type="protein sequence ID" value="CAD6190289.1"/>
    <property type="molecule type" value="Genomic_DNA"/>
</dbReference>
<evidence type="ECO:0000256" key="10">
    <source>
        <dbReference type="ARBA" id="ARBA00023163"/>
    </source>
</evidence>
<evidence type="ECO:0000256" key="1">
    <source>
        <dbReference type="ARBA" id="ARBA00004123"/>
    </source>
</evidence>
<keyword evidence="10" id="KW-0804">Transcription</keyword>
<dbReference type="GO" id="GO:0032259">
    <property type="term" value="P:methylation"/>
    <property type="evidence" value="ECO:0007669"/>
    <property type="project" value="UniProtKB-KW"/>
</dbReference>
<keyword evidence="5" id="KW-0489">Methyltransferase</keyword>
<dbReference type="GO" id="GO:0043516">
    <property type="term" value="P:regulation of DNA damage response, signal transduction by p53 class mediator"/>
    <property type="evidence" value="ECO:0007669"/>
    <property type="project" value="TreeGrafter"/>
</dbReference>
<evidence type="ECO:0000256" key="8">
    <source>
        <dbReference type="ARBA" id="ARBA00022853"/>
    </source>
</evidence>
<keyword evidence="9" id="KW-0805">Transcription regulation</keyword>
<dbReference type="GO" id="GO:0006357">
    <property type="term" value="P:regulation of transcription by RNA polymerase II"/>
    <property type="evidence" value="ECO:0007669"/>
    <property type="project" value="TreeGrafter"/>
</dbReference>
<evidence type="ECO:0000256" key="6">
    <source>
        <dbReference type="ARBA" id="ARBA00022679"/>
    </source>
</evidence>